<dbReference type="AlphaFoldDB" id="A0AAE8MEF7"/>
<evidence type="ECO:0000313" key="2">
    <source>
        <dbReference type="EMBL" id="SPJ80232.1"/>
    </source>
</evidence>
<reference evidence="2" key="1">
    <citation type="submission" date="2018-03" db="EMBL/GenBank/DDBJ databases">
        <authorList>
            <person name="Guldener U."/>
        </authorList>
    </citation>
    <scope>NUCLEOTIDE SEQUENCE</scope>
</reference>
<gene>
    <name evidence="2" type="ORF">FTOL_08624</name>
</gene>
<dbReference type="GO" id="GO:0008270">
    <property type="term" value="F:zinc ion binding"/>
    <property type="evidence" value="ECO:0007669"/>
    <property type="project" value="InterPro"/>
</dbReference>
<name>A0AAE8MEF7_9HYPO</name>
<dbReference type="EMBL" id="ONZP01000305">
    <property type="protein sequence ID" value="SPJ80232.1"/>
    <property type="molecule type" value="Genomic_DNA"/>
</dbReference>
<proteinExistence type="predicted"/>
<dbReference type="Gene3D" id="4.10.60.10">
    <property type="entry name" value="Zinc finger, CCHC-type"/>
    <property type="match status" value="1"/>
</dbReference>
<dbReference type="Proteomes" id="UP001187734">
    <property type="component" value="Unassembled WGS sequence"/>
</dbReference>
<evidence type="ECO:0000256" key="1">
    <source>
        <dbReference type="SAM" id="MobiDB-lite"/>
    </source>
</evidence>
<dbReference type="InterPro" id="IPR036875">
    <property type="entry name" value="Znf_CCHC_sf"/>
</dbReference>
<feature type="compositionally biased region" description="Basic and acidic residues" evidence="1">
    <location>
        <begin position="7"/>
        <end position="18"/>
    </location>
</feature>
<dbReference type="SUPFAM" id="SSF57756">
    <property type="entry name" value="Retrovirus zinc finger-like domains"/>
    <property type="match status" value="1"/>
</dbReference>
<organism evidence="2 3">
    <name type="scientific">Fusarium torulosum</name>
    <dbReference type="NCBI Taxonomy" id="33205"/>
    <lineage>
        <taxon>Eukaryota</taxon>
        <taxon>Fungi</taxon>
        <taxon>Dikarya</taxon>
        <taxon>Ascomycota</taxon>
        <taxon>Pezizomycotina</taxon>
        <taxon>Sordariomycetes</taxon>
        <taxon>Hypocreomycetidae</taxon>
        <taxon>Hypocreales</taxon>
        <taxon>Nectriaceae</taxon>
        <taxon>Fusarium</taxon>
    </lineage>
</organism>
<dbReference type="GO" id="GO:0003676">
    <property type="term" value="F:nucleic acid binding"/>
    <property type="evidence" value="ECO:0007669"/>
    <property type="project" value="InterPro"/>
</dbReference>
<comment type="caution">
    <text evidence="2">The sequence shown here is derived from an EMBL/GenBank/DDBJ whole genome shotgun (WGS) entry which is preliminary data.</text>
</comment>
<feature type="region of interest" description="Disordered" evidence="1">
    <location>
        <begin position="1"/>
        <end position="59"/>
    </location>
</feature>
<protein>
    <submittedName>
        <fullName evidence="2">Uncharacterized protein</fullName>
    </submittedName>
</protein>
<sequence>MADSDENDRQRPRTDRNGHRNNKRRNIIAALRSSRNRKTTSATRTAVGQAPDADQVPQLRDDPVRCDNCLSTTHYLDRCLKTTRGMISGCPLCKVAGHLLEDCEKFPLANTDPSTIVRLVVWDRGNMPAWETKVPWFKYLYFYMGTFDFFLQDRTFVQSAPLPWTETYAREVAASACSAQNNDDSGSTLSDPQTANLAAAWKTFANPHEYVWPFGPSTDPFRQAEA</sequence>
<keyword evidence="3" id="KW-1185">Reference proteome</keyword>
<evidence type="ECO:0000313" key="3">
    <source>
        <dbReference type="Proteomes" id="UP001187734"/>
    </source>
</evidence>
<accession>A0AAE8MEF7</accession>